<feature type="transmembrane region" description="Helical" evidence="7">
    <location>
        <begin position="387"/>
        <end position="408"/>
    </location>
</feature>
<evidence type="ECO:0000256" key="6">
    <source>
        <dbReference type="SAM" id="MobiDB-lite"/>
    </source>
</evidence>
<dbReference type="Pfam" id="PF07690">
    <property type="entry name" value="MFS_1"/>
    <property type="match status" value="1"/>
</dbReference>
<feature type="transmembrane region" description="Helical" evidence="7">
    <location>
        <begin position="420"/>
        <end position="440"/>
    </location>
</feature>
<evidence type="ECO:0000256" key="4">
    <source>
        <dbReference type="ARBA" id="ARBA00022989"/>
    </source>
</evidence>
<feature type="transmembrane region" description="Helical" evidence="7">
    <location>
        <begin position="358"/>
        <end position="375"/>
    </location>
</feature>
<accession>A0ABR4GXG1</accession>
<feature type="transmembrane region" description="Helical" evidence="7">
    <location>
        <begin position="103"/>
        <end position="121"/>
    </location>
</feature>
<keyword evidence="5 7" id="KW-0472">Membrane</keyword>
<dbReference type="SUPFAM" id="SSF103473">
    <property type="entry name" value="MFS general substrate transporter"/>
    <property type="match status" value="1"/>
</dbReference>
<feature type="transmembrane region" description="Helical" evidence="7">
    <location>
        <begin position="193"/>
        <end position="213"/>
    </location>
</feature>
<evidence type="ECO:0000256" key="5">
    <source>
        <dbReference type="ARBA" id="ARBA00023136"/>
    </source>
</evidence>
<dbReference type="PROSITE" id="PS50850">
    <property type="entry name" value="MFS"/>
    <property type="match status" value="1"/>
</dbReference>
<organism evidence="9 10">
    <name type="scientific">Aspergillus granulosus</name>
    <dbReference type="NCBI Taxonomy" id="176169"/>
    <lineage>
        <taxon>Eukaryota</taxon>
        <taxon>Fungi</taxon>
        <taxon>Dikarya</taxon>
        <taxon>Ascomycota</taxon>
        <taxon>Pezizomycotina</taxon>
        <taxon>Eurotiomycetes</taxon>
        <taxon>Eurotiomycetidae</taxon>
        <taxon>Eurotiales</taxon>
        <taxon>Aspergillaceae</taxon>
        <taxon>Aspergillus</taxon>
        <taxon>Aspergillus subgen. Nidulantes</taxon>
    </lineage>
</organism>
<evidence type="ECO:0000256" key="2">
    <source>
        <dbReference type="ARBA" id="ARBA00022448"/>
    </source>
</evidence>
<gene>
    <name evidence="9" type="ORF">BJX63DRAFT_410800</name>
</gene>
<keyword evidence="2" id="KW-0813">Transport</keyword>
<evidence type="ECO:0000313" key="10">
    <source>
        <dbReference type="Proteomes" id="UP001610334"/>
    </source>
</evidence>
<dbReference type="PANTHER" id="PTHR43791:SF49">
    <property type="entry name" value="TRANSPORTER, PUTATIVE (AFU_ORTHOLOGUE AFUA_4G04250)-RELATED"/>
    <property type="match status" value="1"/>
</dbReference>
<protein>
    <submittedName>
        <fullName evidence="9">Major facilitator superfamily domain-containing protein</fullName>
    </submittedName>
</protein>
<evidence type="ECO:0000313" key="9">
    <source>
        <dbReference type="EMBL" id="KAL2807920.1"/>
    </source>
</evidence>
<feature type="transmembrane region" description="Helical" evidence="7">
    <location>
        <begin position="225"/>
        <end position="247"/>
    </location>
</feature>
<keyword evidence="3 7" id="KW-0812">Transmembrane</keyword>
<evidence type="ECO:0000259" key="8">
    <source>
        <dbReference type="PROSITE" id="PS50850"/>
    </source>
</evidence>
<comment type="subcellular location">
    <subcellularLocation>
        <location evidence="1">Membrane</location>
        <topology evidence="1">Multi-pass membrane protein</topology>
    </subcellularLocation>
</comment>
<feature type="region of interest" description="Disordered" evidence="6">
    <location>
        <begin position="1"/>
        <end position="21"/>
    </location>
</feature>
<dbReference type="InterPro" id="IPR020846">
    <property type="entry name" value="MFS_dom"/>
</dbReference>
<feature type="transmembrane region" description="Helical" evidence="7">
    <location>
        <begin position="133"/>
        <end position="152"/>
    </location>
</feature>
<keyword evidence="10" id="KW-1185">Reference proteome</keyword>
<feature type="compositionally biased region" description="Polar residues" evidence="6">
    <location>
        <begin position="11"/>
        <end position="21"/>
    </location>
</feature>
<feature type="transmembrane region" description="Helical" evidence="7">
    <location>
        <begin position="298"/>
        <end position="319"/>
    </location>
</feature>
<reference evidence="9 10" key="1">
    <citation type="submission" date="2024-07" db="EMBL/GenBank/DDBJ databases">
        <title>Section-level genome sequencing and comparative genomics of Aspergillus sections Usti and Cavernicolus.</title>
        <authorList>
            <consortium name="Lawrence Berkeley National Laboratory"/>
            <person name="Nybo J.L."/>
            <person name="Vesth T.C."/>
            <person name="Theobald S."/>
            <person name="Frisvad J.C."/>
            <person name="Larsen T.O."/>
            <person name="Kjaerboelling I."/>
            <person name="Rothschild-Mancinelli K."/>
            <person name="Lyhne E.K."/>
            <person name="Kogle M.E."/>
            <person name="Barry K."/>
            <person name="Clum A."/>
            <person name="Na H."/>
            <person name="Ledsgaard L."/>
            <person name="Lin J."/>
            <person name="Lipzen A."/>
            <person name="Kuo A."/>
            <person name="Riley R."/>
            <person name="Mondo S."/>
            <person name="Labutti K."/>
            <person name="Haridas S."/>
            <person name="Pangalinan J."/>
            <person name="Salamov A.A."/>
            <person name="Simmons B.A."/>
            <person name="Magnuson J.K."/>
            <person name="Chen J."/>
            <person name="Drula E."/>
            <person name="Henrissat B."/>
            <person name="Wiebenga A."/>
            <person name="Lubbers R.J."/>
            <person name="Gomes A.C."/>
            <person name="Makela M.R."/>
            <person name="Stajich J."/>
            <person name="Grigoriev I.V."/>
            <person name="Mortensen U.H."/>
            <person name="De Vries R.P."/>
            <person name="Baker S.E."/>
            <person name="Andersen M.R."/>
        </authorList>
    </citation>
    <scope>NUCLEOTIDE SEQUENCE [LARGE SCALE GENOMIC DNA]</scope>
    <source>
        <strain evidence="9 10">CBS 588.65</strain>
    </source>
</reference>
<dbReference type="InterPro" id="IPR011701">
    <property type="entry name" value="MFS"/>
</dbReference>
<dbReference type="InterPro" id="IPR036259">
    <property type="entry name" value="MFS_trans_sf"/>
</dbReference>
<dbReference type="Proteomes" id="UP001610334">
    <property type="component" value="Unassembled WGS sequence"/>
</dbReference>
<feature type="transmembrane region" description="Helical" evidence="7">
    <location>
        <begin position="158"/>
        <end position="181"/>
    </location>
</feature>
<sequence>MHQDISCHLDASTTNMTSNDNLEADLDSKRQFSHAEQIQELSLEEAEAEKRLVRKIDERLLAPTAIIYLLCYLDRSNIGNARIMNSTTNDTLMDTNNITNHDYTIAMMLFLVAYSIFEAPSNLALKRFQPHRWLGFLVIAFGAFCTGIGFTHTYAELAVLRFFLGAAEAGVFPGMIFYFTFWYKPAERAIRIAIFLCSATLSGAFGGAIAYGVGRLNGRQGLEGWRWLFIIEGVPSIAAGILVFFFMPSYPENAGWLTFEEKELQARRLGAHRNAGSDKLSWQDAKTTLTDIRMYMHYLTYLTVGTGVASLGYFAPTIIEGLGHSDLQAQLFTVPPYGIAYPITLFLAWLSDRFKTRGIIATCSSGAACIAFIIQACLPADAFSARYAFLCISTIGVFGGLPSLNAWVGDNVCNTTAASLTIALNIAFSGPGQIIGVWIYRSQDAPAYRLGHGVNAAMSFLSACLALGLTIYYRRANRKIKGINETPWVA</sequence>
<feature type="domain" description="Major facilitator superfamily (MFS) profile" evidence="8">
    <location>
        <begin position="60"/>
        <end position="490"/>
    </location>
</feature>
<evidence type="ECO:0000256" key="1">
    <source>
        <dbReference type="ARBA" id="ARBA00004141"/>
    </source>
</evidence>
<comment type="caution">
    <text evidence="9">The sequence shown here is derived from an EMBL/GenBank/DDBJ whole genome shotgun (WGS) entry which is preliminary data.</text>
</comment>
<name>A0ABR4GXG1_9EURO</name>
<dbReference type="EMBL" id="JBFXLT010000126">
    <property type="protein sequence ID" value="KAL2807920.1"/>
    <property type="molecule type" value="Genomic_DNA"/>
</dbReference>
<dbReference type="PANTHER" id="PTHR43791">
    <property type="entry name" value="PERMEASE-RELATED"/>
    <property type="match status" value="1"/>
</dbReference>
<dbReference type="Gene3D" id="1.20.1250.20">
    <property type="entry name" value="MFS general substrate transporter like domains"/>
    <property type="match status" value="2"/>
</dbReference>
<evidence type="ECO:0000256" key="3">
    <source>
        <dbReference type="ARBA" id="ARBA00022692"/>
    </source>
</evidence>
<feature type="transmembrane region" description="Helical" evidence="7">
    <location>
        <begin position="452"/>
        <end position="473"/>
    </location>
</feature>
<proteinExistence type="predicted"/>
<evidence type="ECO:0000256" key="7">
    <source>
        <dbReference type="SAM" id="Phobius"/>
    </source>
</evidence>
<keyword evidence="4 7" id="KW-1133">Transmembrane helix</keyword>
<feature type="transmembrane region" description="Helical" evidence="7">
    <location>
        <begin position="331"/>
        <end position="351"/>
    </location>
</feature>